<dbReference type="AlphaFoldDB" id="A0A2Z4MP56"/>
<dbReference type="InterPro" id="IPR002575">
    <property type="entry name" value="Aminoglycoside_PTrfase"/>
</dbReference>
<dbReference type="Proteomes" id="UP000036061">
    <property type="component" value="Chromosome"/>
</dbReference>
<reference evidence="2 3" key="1">
    <citation type="journal article" date="2015" name="Genome Announc.">
        <title>Draft Genome Sequence of Brevibacillus brevis DZQ7, a Plant Growth-Promoting Rhizobacterium with Broad-Spectrum Antimicrobial Activity.</title>
        <authorList>
            <person name="Hou Q."/>
            <person name="Wang C."/>
            <person name="Hou X."/>
            <person name="Xia Z."/>
            <person name="Ye J."/>
            <person name="Liu K."/>
            <person name="Liu H."/>
            <person name="Wang J."/>
            <person name="Guo H."/>
            <person name="Yu X."/>
            <person name="Yang Y."/>
            <person name="Du B."/>
            <person name="Ding Y."/>
        </authorList>
    </citation>
    <scope>NUCLEOTIDE SEQUENCE [LARGE SCALE GENOMIC DNA]</scope>
    <source>
        <strain evidence="2 3">DZQ7</strain>
    </source>
</reference>
<dbReference type="Pfam" id="PF01636">
    <property type="entry name" value="APH"/>
    <property type="match status" value="1"/>
</dbReference>
<dbReference type="EMBL" id="CP030117">
    <property type="protein sequence ID" value="AWX58151.1"/>
    <property type="molecule type" value="Genomic_DNA"/>
</dbReference>
<proteinExistence type="predicted"/>
<evidence type="ECO:0000259" key="1">
    <source>
        <dbReference type="Pfam" id="PF01636"/>
    </source>
</evidence>
<protein>
    <recommendedName>
        <fullName evidence="1">Aminoglycoside phosphotransferase domain-containing protein</fullName>
    </recommendedName>
</protein>
<organism evidence="2 3">
    <name type="scientific">Brevibacillus brevis</name>
    <name type="common">Bacillus brevis</name>
    <dbReference type="NCBI Taxonomy" id="1393"/>
    <lineage>
        <taxon>Bacteria</taxon>
        <taxon>Bacillati</taxon>
        <taxon>Bacillota</taxon>
        <taxon>Bacilli</taxon>
        <taxon>Bacillales</taxon>
        <taxon>Paenibacillaceae</taxon>
        <taxon>Brevibacillus</taxon>
    </lineage>
</organism>
<evidence type="ECO:0000313" key="3">
    <source>
        <dbReference type="Proteomes" id="UP000036061"/>
    </source>
</evidence>
<feature type="domain" description="Aminoglycoside phosphotransferase" evidence="1">
    <location>
        <begin position="17"/>
        <end position="56"/>
    </location>
</feature>
<accession>A0A2Z4MP56</accession>
<sequence>MYPTRLSVIGSQTHAFKSLPITKNHFGLIHGDLHHHNFLRKEVELTLLDFGDSEYHW</sequence>
<evidence type="ECO:0000313" key="2">
    <source>
        <dbReference type="EMBL" id="AWX58151.1"/>
    </source>
</evidence>
<dbReference type="SUPFAM" id="SSF56112">
    <property type="entry name" value="Protein kinase-like (PK-like)"/>
    <property type="match status" value="1"/>
</dbReference>
<dbReference type="InterPro" id="IPR011009">
    <property type="entry name" value="Kinase-like_dom_sf"/>
</dbReference>
<name>A0A2Z4MP56_BREBE</name>
<gene>
    <name evidence="2" type="ORF">AB432_025285</name>
</gene>
<dbReference type="Gene3D" id="1.10.510.10">
    <property type="entry name" value="Transferase(Phosphotransferase) domain 1"/>
    <property type="match status" value="1"/>
</dbReference>